<evidence type="ECO:0000256" key="1">
    <source>
        <dbReference type="SAM" id="MobiDB-lite"/>
    </source>
</evidence>
<sequence>MKHWTWQNFKSAVIDKLDHTKPNTHFAAHLTSLDEEGKLTWFGILSHHRLFGKKCNFVLANNMDFDDFADAVHMNPANQCTIKILMQDPRVEAKWRELEKAETENLALTYGTGEEREKLEREKTRLAHNPKANVTGLVRNEKVQEITDHVLSNRALLHKAPGVDLDNPPDDPEEFPSDAVRVWTKKEDEESWLAARAKCPPDTDKTGSAKSSNRTPKSKTTNPKTPQSSEQKYTPARRLPNGRIMPPRLIPQNGGAKKDTFPSADISSHSKADNTSPPKSDRSPSPDESLDTEQGQRRSSGSRTGADSSSNQEDSLPSAPIKWDSPVSVLEAHQDIPSGESSSDIEVPKPNLDVHRSPARKVARSPAGREVNRDFRQLDFANSSRQPSLSPTRKIPSSQVSSSFAAEARPKAPLTKDGREMTWDNFLTRCSFAKDDIIARALLSLNYIPHWDYFRTTSPSVLISELTGMRYPFPHAIAQRLVEGAHVLEFTHVQHGYSYSYEV</sequence>
<dbReference type="Proteomes" id="UP000235392">
    <property type="component" value="Unassembled WGS sequence"/>
</dbReference>
<accession>A0A2N5UJ52</accession>
<evidence type="ECO:0000313" key="3">
    <source>
        <dbReference type="Proteomes" id="UP000235392"/>
    </source>
</evidence>
<name>A0A2N5UJ52_9BASI</name>
<feature type="compositionally biased region" description="Polar residues" evidence="1">
    <location>
        <begin position="265"/>
        <end position="275"/>
    </location>
</feature>
<evidence type="ECO:0000313" key="2">
    <source>
        <dbReference type="EMBL" id="PLW37790.1"/>
    </source>
</evidence>
<protein>
    <submittedName>
        <fullName evidence="2">Uncharacterized protein</fullName>
    </submittedName>
</protein>
<gene>
    <name evidence="2" type="ORF">PCASD_11306</name>
</gene>
<feature type="region of interest" description="Disordered" evidence="1">
    <location>
        <begin position="160"/>
        <end position="413"/>
    </location>
</feature>
<dbReference type="AlphaFoldDB" id="A0A2N5UJ52"/>
<feature type="compositionally biased region" description="Acidic residues" evidence="1">
    <location>
        <begin position="167"/>
        <end position="176"/>
    </location>
</feature>
<organism evidence="2 3">
    <name type="scientific">Puccinia coronata f. sp. avenae</name>
    <dbReference type="NCBI Taxonomy" id="200324"/>
    <lineage>
        <taxon>Eukaryota</taxon>
        <taxon>Fungi</taxon>
        <taxon>Dikarya</taxon>
        <taxon>Basidiomycota</taxon>
        <taxon>Pucciniomycotina</taxon>
        <taxon>Pucciniomycetes</taxon>
        <taxon>Pucciniales</taxon>
        <taxon>Pucciniaceae</taxon>
        <taxon>Puccinia</taxon>
    </lineage>
</organism>
<feature type="compositionally biased region" description="Low complexity" evidence="1">
    <location>
        <begin position="297"/>
        <end position="310"/>
    </location>
</feature>
<reference evidence="2 3" key="1">
    <citation type="submission" date="2017-11" db="EMBL/GenBank/DDBJ databases">
        <title>De novo assembly and phasing of dikaryotic genomes from two isolates of Puccinia coronata f. sp. avenae, the causal agent of oat crown rust.</title>
        <authorList>
            <person name="Miller M.E."/>
            <person name="Zhang Y."/>
            <person name="Omidvar V."/>
            <person name="Sperschneider J."/>
            <person name="Schwessinger B."/>
            <person name="Raley C."/>
            <person name="Palmer J.M."/>
            <person name="Garnica D."/>
            <person name="Upadhyaya N."/>
            <person name="Rathjen J."/>
            <person name="Taylor J.M."/>
            <person name="Park R.F."/>
            <person name="Dodds P.N."/>
            <person name="Hirsch C.D."/>
            <person name="Kianian S.F."/>
            <person name="Figueroa M."/>
        </authorList>
    </citation>
    <scope>NUCLEOTIDE SEQUENCE [LARGE SCALE GENOMIC DNA]</scope>
    <source>
        <strain evidence="2">12SD80</strain>
    </source>
</reference>
<proteinExistence type="predicted"/>
<feature type="compositionally biased region" description="Low complexity" evidence="1">
    <location>
        <begin position="218"/>
        <end position="229"/>
    </location>
</feature>
<comment type="caution">
    <text evidence="2">The sequence shown here is derived from an EMBL/GenBank/DDBJ whole genome shotgun (WGS) entry which is preliminary data.</text>
</comment>
<feature type="compositionally biased region" description="Polar residues" evidence="1">
    <location>
        <begin position="380"/>
        <end position="404"/>
    </location>
</feature>
<dbReference type="EMBL" id="PGCI01000137">
    <property type="protein sequence ID" value="PLW37790.1"/>
    <property type="molecule type" value="Genomic_DNA"/>
</dbReference>